<evidence type="ECO:0000259" key="2">
    <source>
        <dbReference type="Pfam" id="PF03537"/>
    </source>
</evidence>
<feature type="transmembrane region" description="Helical" evidence="1">
    <location>
        <begin position="12"/>
        <end position="30"/>
    </location>
</feature>
<sequence length="296" mass="31885">MSSLFSLTRKPIAIVVALAAAISAVLYFVIGTQDAGAAQAKPQSTSDVAAVAAAAKKKVKLPPANAKFDYQLGGAYKPPAGVKVVTRDSTAKPAKGAYNICYVNAFQAQPGAESWWKKNHPELLLKNKSGKYVVDGDWDELILDISTAAKRKKLAGVVGKWFDGCAKKGYQAVEPDNLDSYTRSQKLLKKSDAVAFSKLIAARAHKAGLAIGQKNTMELGKQGKKAGFDFAVSEECGLYDECGDYTKVYGKNVIVIEYTKKAFTKTCKEYGSKLSVVRRDLDVTPKGSKGYVYQAC</sequence>
<dbReference type="PANTHER" id="PTHR35273:SF2">
    <property type="entry name" value="ALPHA-GALACTOSIDASE"/>
    <property type="match status" value="1"/>
</dbReference>
<reference evidence="3" key="1">
    <citation type="submission" date="2021-11" db="EMBL/GenBank/DDBJ databases">
        <title>Streptomyces corallinus and Kineosporia corallina sp. nov., two new coral-derived marine actinobacteria.</title>
        <authorList>
            <person name="Buangrab K."/>
            <person name="Sutthacheep M."/>
            <person name="Yeemin T."/>
            <person name="Harunari E."/>
            <person name="Igarashi Y."/>
            <person name="Sripreechasak P."/>
            <person name="Kanchanasin P."/>
            <person name="Tanasupawat S."/>
            <person name="Phongsopitanun W."/>
        </authorList>
    </citation>
    <scope>NUCLEOTIDE SEQUENCE</scope>
    <source>
        <strain evidence="3">JCM 31032</strain>
    </source>
</reference>
<dbReference type="SUPFAM" id="SSF51445">
    <property type="entry name" value="(Trans)glycosidases"/>
    <property type="match status" value="1"/>
</dbReference>
<protein>
    <submittedName>
        <fullName evidence="3">Endo alpha-1,4 polygalactosaminidase</fullName>
    </submittedName>
</protein>
<feature type="domain" description="Glycoside-hydrolase family GH114 TIM-barrel" evidence="2">
    <location>
        <begin position="67"/>
        <end position="284"/>
    </location>
</feature>
<dbReference type="Pfam" id="PF03537">
    <property type="entry name" value="Glyco_hydro_114"/>
    <property type="match status" value="1"/>
</dbReference>
<evidence type="ECO:0000313" key="4">
    <source>
        <dbReference type="Proteomes" id="UP001138997"/>
    </source>
</evidence>
<keyword evidence="1" id="KW-0812">Transmembrane</keyword>
<dbReference type="AlphaFoldDB" id="A0A9X1NKY9"/>
<accession>A0A9X1NKY9</accession>
<organism evidence="3 4">
    <name type="scientific">Kineosporia babensis</name>
    <dbReference type="NCBI Taxonomy" id="499548"/>
    <lineage>
        <taxon>Bacteria</taxon>
        <taxon>Bacillati</taxon>
        <taxon>Actinomycetota</taxon>
        <taxon>Actinomycetes</taxon>
        <taxon>Kineosporiales</taxon>
        <taxon>Kineosporiaceae</taxon>
        <taxon>Kineosporia</taxon>
    </lineage>
</organism>
<evidence type="ECO:0000313" key="3">
    <source>
        <dbReference type="EMBL" id="MCD5315066.1"/>
    </source>
</evidence>
<gene>
    <name evidence="3" type="ORF">LR394_29590</name>
</gene>
<dbReference type="InterPro" id="IPR017853">
    <property type="entry name" value="GH"/>
</dbReference>
<keyword evidence="4" id="KW-1185">Reference proteome</keyword>
<dbReference type="Gene3D" id="3.20.20.70">
    <property type="entry name" value="Aldolase class I"/>
    <property type="match status" value="1"/>
</dbReference>
<dbReference type="PANTHER" id="PTHR35273">
    <property type="entry name" value="ALPHA-1,4 POLYGALACTOSAMINIDASE, PUTATIVE (AFU_ORTHOLOGUE AFUA_3G07890)-RELATED"/>
    <property type="match status" value="1"/>
</dbReference>
<name>A0A9X1NKY9_9ACTN</name>
<dbReference type="EMBL" id="JAJOMB010000019">
    <property type="protein sequence ID" value="MCD5315066.1"/>
    <property type="molecule type" value="Genomic_DNA"/>
</dbReference>
<proteinExistence type="predicted"/>
<dbReference type="InterPro" id="IPR004352">
    <property type="entry name" value="GH114_TIM-barrel"/>
</dbReference>
<keyword evidence="1" id="KW-0472">Membrane</keyword>
<dbReference type="Proteomes" id="UP001138997">
    <property type="component" value="Unassembled WGS sequence"/>
</dbReference>
<dbReference type="InterPro" id="IPR013785">
    <property type="entry name" value="Aldolase_TIM"/>
</dbReference>
<keyword evidence="1" id="KW-1133">Transmembrane helix</keyword>
<comment type="caution">
    <text evidence="3">The sequence shown here is derived from an EMBL/GenBank/DDBJ whole genome shotgun (WGS) entry which is preliminary data.</text>
</comment>
<evidence type="ECO:0000256" key="1">
    <source>
        <dbReference type="SAM" id="Phobius"/>
    </source>
</evidence>